<dbReference type="EMBL" id="CP016364">
    <property type="protein sequence ID" value="APG46245.1"/>
    <property type="molecule type" value="Genomic_DNA"/>
</dbReference>
<feature type="transmembrane region" description="Helical" evidence="1">
    <location>
        <begin position="12"/>
        <end position="29"/>
    </location>
</feature>
<protein>
    <submittedName>
        <fullName evidence="3">Putative membrane protein</fullName>
    </submittedName>
</protein>
<dbReference type="InterPro" id="IPR018638">
    <property type="entry name" value="DUF2061_membrane"/>
</dbReference>
<keyword evidence="1" id="KW-0812">Transmembrane</keyword>
<reference evidence="4" key="1">
    <citation type="submission" date="2016-07" db="EMBL/GenBank/DDBJ databases">
        <title>Phaeobacter portensis sp. nov., a tropodithietic acid producing bacterium isolated from a German harbor.</title>
        <authorList>
            <person name="Freese H.M."/>
            <person name="Bunk B."/>
            <person name="Breider S."/>
            <person name="Brinkhoff T."/>
        </authorList>
    </citation>
    <scope>NUCLEOTIDE SEQUENCE [LARGE SCALE GENOMIC DNA]</scope>
    <source>
        <strain evidence="4">P97</strain>
    </source>
</reference>
<dbReference type="Pfam" id="PF09834">
    <property type="entry name" value="DUF2061"/>
    <property type="match status" value="1"/>
</dbReference>
<feature type="transmembrane region" description="Helical" evidence="1">
    <location>
        <begin position="35"/>
        <end position="54"/>
    </location>
</feature>
<accession>A0A1L3I2B0</accession>
<dbReference type="GeneID" id="31847016"/>
<keyword evidence="1" id="KW-1133">Transmembrane helix</keyword>
<keyword evidence="4" id="KW-1185">Reference proteome</keyword>
<gene>
    <name evidence="3" type="ORF">PhaeoP97_00809</name>
</gene>
<name>A0A1L3I2B0_9RHOB</name>
<proteinExistence type="predicted"/>
<organism evidence="3 4">
    <name type="scientific">Phaeobacter porticola</name>
    <dbReference type="NCBI Taxonomy" id="1844006"/>
    <lineage>
        <taxon>Bacteria</taxon>
        <taxon>Pseudomonadati</taxon>
        <taxon>Pseudomonadota</taxon>
        <taxon>Alphaproteobacteria</taxon>
        <taxon>Rhodobacterales</taxon>
        <taxon>Roseobacteraceae</taxon>
        <taxon>Phaeobacter</taxon>
    </lineage>
</organism>
<dbReference type="KEGG" id="php:PhaeoP97_00809"/>
<keyword evidence="1" id="KW-0472">Membrane</keyword>
<evidence type="ECO:0000313" key="3">
    <source>
        <dbReference type="EMBL" id="APG46245.1"/>
    </source>
</evidence>
<dbReference type="RefSeq" id="WP_014873956.1">
    <property type="nucleotide sequence ID" value="NZ_CP016364.1"/>
</dbReference>
<evidence type="ECO:0000256" key="1">
    <source>
        <dbReference type="SAM" id="Phobius"/>
    </source>
</evidence>
<dbReference type="Proteomes" id="UP000183859">
    <property type="component" value="Chromosome"/>
</dbReference>
<evidence type="ECO:0000313" key="4">
    <source>
        <dbReference type="Proteomes" id="UP000183859"/>
    </source>
</evidence>
<evidence type="ECO:0000259" key="2">
    <source>
        <dbReference type="Pfam" id="PF09834"/>
    </source>
</evidence>
<dbReference type="STRING" id="1844006.PhaeoP97_00809"/>
<feature type="domain" description="DUF2061" evidence="2">
    <location>
        <begin position="8"/>
        <end position="59"/>
    </location>
</feature>
<sequence>MDTRARSVVKAVIWNLLGLAMMAGVGWLLTGSLALGGTLALVNTCVGFLCYLLYERIWAGVRWGRRHV</sequence>
<dbReference type="AlphaFoldDB" id="A0A1L3I2B0"/>